<dbReference type="AlphaFoldDB" id="A0A9X3C788"/>
<keyword evidence="1" id="KW-0472">Membrane</keyword>
<evidence type="ECO:0000256" key="1">
    <source>
        <dbReference type="SAM" id="Phobius"/>
    </source>
</evidence>
<reference evidence="2" key="1">
    <citation type="submission" date="2022-10" db="EMBL/GenBank/DDBJ databases">
        <title>Two novel species of Flavobacterium.</title>
        <authorList>
            <person name="Liu Q."/>
            <person name="Xin Y.-H."/>
        </authorList>
    </citation>
    <scope>NUCLEOTIDE SEQUENCE</scope>
    <source>
        <strain evidence="2">LS1R47</strain>
    </source>
</reference>
<gene>
    <name evidence="2" type="ORF">OIU80_00950</name>
</gene>
<accession>A0A9X3C788</accession>
<keyword evidence="1" id="KW-1133">Transmembrane helix</keyword>
<protein>
    <submittedName>
        <fullName evidence="2">Uncharacterized protein</fullName>
    </submittedName>
</protein>
<organism evidence="2 3">
    <name type="scientific">Flavobacterium frigoritolerans</name>
    <dbReference type="NCBI Taxonomy" id="2987686"/>
    <lineage>
        <taxon>Bacteria</taxon>
        <taxon>Pseudomonadati</taxon>
        <taxon>Bacteroidota</taxon>
        <taxon>Flavobacteriia</taxon>
        <taxon>Flavobacteriales</taxon>
        <taxon>Flavobacteriaceae</taxon>
        <taxon>Flavobacterium</taxon>
    </lineage>
</organism>
<dbReference type="EMBL" id="JAOZEV010000001">
    <property type="protein sequence ID" value="MCV9930837.1"/>
    <property type="molecule type" value="Genomic_DNA"/>
</dbReference>
<name>A0A9X3C788_9FLAO</name>
<evidence type="ECO:0000313" key="2">
    <source>
        <dbReference type="EMBL" id="MCV9930837.1"/>
    </source>
</evidence>
<keyword evidence="1" id="KW-0812">Transmembrane</keyword>
<sequence length="163" mass="19405">MKKIILVLLVVIIGFFIFRFFYIKVEDYTNEAKCESSKFLADGNRIYFCFSMNISTTKMMRNFSIISVGKDGKRKKNKYQKKIDAVNKYYTDYKILKSDTLIIEGEENKVYKLYDFRNIATRIRAGKDRGDYYCSLIYKNNFSDDKDFQNNSNYINTINIYIK</sequence>
<dbReference type="RefSeq" id="WP_264285240.1">
    <property type="nucleotide sequence ID" value="NZ_JAOZEV010000001.1"/>
</dbReference>
<keyword evidence="3" id="KW-1185">Reference proteome</keyword>
<proteinExistence type="predicted"/>
<dbReference type="Proteomes" id="UP001151133">
    <property type="component" value="Unassembled WGS sequence"/>
</dbReference>
<evidence type="ECO:0000313" key="3">
    <source>
        <dbReference type="Proteomes" id="UP001151133"/>
    </source>
</evidence>
<comment type="caution">
    <text evidence="2">The sequence shown here is derived from an EMBL/GenBank/DDBJ whole genome shotgun (WGS) entry which is preliminary data.</text>
</comment>
<feature type="transmembrane region" description="Helical" evidence="1">
    <location>
        <begin position="5"/>
        <end position="23"/>
    </location>
</feature>